<comment type="caution">
    <text evidence="1">The sequence shown here is derived from an EMBL/GenBank/DDBJ whole genome shotgun (WGS) entry which is preliminary data.</text>
</comment>
<organism evidence="1 2">
    <name type="scientific">Araneus ventricosus</name>
    <name type="common">Orbweaver spider</name>
    <name type="synonym">Epeira ventricosa</name>
    <dbReference type="NCBI Taxonomy" id="182803"/>
    <lineage>
        <taxon>Eukaryota</taxon>
        <taxon>Metazoa</taxon>
        <taxon>Ecdysozoa</taxon>
        <taxon>Arthropoda</taxon>
        <taxon>Chelicerata</taxon>
        <taxon>Arachnida</taxon>
        <taxon>Araneae</taxon>
        <taxon>Araneomorphae</taxon>
        <taxon>Entelegynae</taxon>
        <taxon>Araneoidea</taxon>
        <taxon>Araneidae</taxon>
        <taxon>Araneus</taxon>
    </lineage>
</organism>
<proteinExistence type="predicted"/>
<evidence type="ECO:0000313" key="1">
    <source>
        <dbReference type="EMBL" id="GBM76790.1"/>
    </source>
</evidence>
<accession>A0A4Y2IGV0</accession>
<protein>
    <submittedName>
        <fullName evidence="1">Uncharacterized protein</fullName>
    </submittedName>
</protein>
<dbReference type="Proteomes" id="UP000499080">
    <property type="component" value="Unassembled WGS sequence"/>
</dbReference>
<dbReference type="EMBL" id="BGPR01002646">
    <property type="protein sequence ID" value="GBM76790.1"/>
    <property type="molecule type" value="Genomic_DNA"/>
</dbReference>
<keyword evidence="2" id="KW-1185">Reference proteome</keyword>
<name>A0A4Y2IGV0_ARAVE</name>
<dbReference type="AlphaFoldDB" id="A0A4Y2IGV0"/>
<gene>
    <name evidence="1" type="ORF">AVEN_59136_1</name>
</gene>
<evidence type="ECO:0000313" key="2">
    <source>
        <dbReference type="Proteomes" id="UP000499080"/>
    </source>
</evidence>
<sequence length="148" mass="16425">MTLKPNLYAISLRSYNFTTKSAIIFSFPDTPLDHYGGTHAKYVAISCRTVKISQGTAANHKMNIVAETALWVYGGNSPTRRIMKNEGLFTNMQEKHVAQVTETIPLIQISNRNRQQFTSNNKNSTLNTALLTGFLARTGNGTPSRSSR</sequence>
<reference evidence="1 2" key="1">
    <citation type="journal article" date="2019" name="Sci. Rep.">
        <title>Orb-weaving spider Araneus ventricosus genome elucidates the spidroin gene catalogue.</title>
        <authorList>
            <person name="Kono N."/>
            <person name="Nakamura H."/>
            <person name="Ohtoshi R."/>
            <person name="Moran D.A.P."/>
            <person name="Shinohara A."/>
            <person name="Yoshida Y."/>
            <person name="Fujiwara M."/>
            <person name="Mori M."/>
            <person name="Tomita M."/>
            <person name="Arakawa K."/>
        </authorList>
    </citation>
    <scope>NUCLEOTIDE SEQUENCE [LARGE SCALE GENOMIC DNA]</scope>
</reference>